<evidence type="ECO:0000259" key="2">
    <source>
        <dbReference type="Pfam" id="PF20469"/>
    </source>
</evidence>
<accession>A0ABQ1SF63</accession>
<dbReference type="SUPFAM" id="SSF52540">
    <property type="entry name" value="P-loop containing nucleoside triphosphate hydrolases"/>
    <property type="match status" value="1"/>
</dbReference>
<dbReference type="InterPro" id="IPR051396">
    <property type="entry name" value="Bact_Antivir_Def_Nuclease"/>
</dbReference>
<dbReference type="PANTHER" id="PTHR43581">
    <property type="entry name" value="ATP/GTP PHOSPHATASE"/>
    <property type="match status" value="1"/>
</dbReference>
<dbReference type="PANTHER" id="PTHR43581:SF2">
    <property type="entry name" value="EXCINUCLEASE ATPASE SUBUNIT"/>
    <property type="match status" value="1"/>
</dbReference>
<dbReference type="InterPro" id="IPR034139">
    <property type="entry name" value="TOPRIM_OLD"/>
</dbReference>
<evidence type="ECO:0008006" key="5">
    <source>
        <dbReference type="Google" id="ProtNLM"/>
    </source>
</evidence>
<dbReference type="RefSeq" id="WP_188457753.1">
    <property type="nucleotide sequence ID" value="NZ_BMGM01000003.1"/>
</dbReference>
<feature type="domain" description="OLD protein-like TOPRIM" evidence="2">
    <location>
        <begin position="435"/>
        <end position="479"/>
    </location>
</feature>
<protein>
    <recommendedName>
        <fullName evidence="5">AAA ATPase domain-containing protein</fullName>
    </recommendedName>
</protein>
<organism evidence="3 4">
    <name type="scientific">Psychroflexus planctonicus</name>
    <dbReference type="NCBI Taxonomy" id="1526575"/>
    <lineage>
        <taxon>Bacteria</taxon>
        <taxon>Pseudomonadati</taxon>
        <taxon>Bacteroidota</taxon>
        <taxon>Flavobacteriia</taxon>
        <taxon>Flavobacteriales</taxon>
        <taxon>Flavobacteriaceae</taxon>
        <taxon>Psychroflexus</taxon>
    </lineage>
</organism>
<evidence type="ECO:0000313" key="3">
    <source>
        <dbReference type="EMBL" id="GGE29411.1"/>
    </source>
</evidence>
<feature type="domain" description="Endonuclease GajA/Old nuclease/RecF-like AAA" evidence="1">
    <location>
        <begin position="1"/>
        <end position="393"/>
    </location>
</feature>
<evidence type="ECO:0000313" key="4">
    <source>
        <dbReference type="Proteomes" id="UP000599179"/>
    </source>
</evidence>
<dbReference type="EMBL" id="BMGM01000003">
    <property type="protein sequence ID" value="GGE29411.1"/>
    <property type="molecule type" value="Genomic_DNA"/>
</dbReference>
<name>A0ABQ1SF63_9FLAO</name>
<evidence type="ECO:0000259" key="1">
    <source>
        <dbReference type="Pfam" id="PF13175"/>
    </source>
</evidence>
<dbReference type="Proteomes" id="UP000599179">
    <property type="component" value="Unassembled WGS sequence"/>
</dbReference>
<comment type="caution">
    <text evidence="3">The sequence shown here is derived from an EMBL/GenBank/DDBJ whole genome shotgun (WGS) entry which is preliminary data.</text>
</comment>
<dbReference type="Gene3D" id="3.40.50.300">
    <property type="entry name" value="P-loop containing nucleotide triphosphate hydrolases"/>
    <property type="match status" value="1"/>
</dbReference>
<proteinExistence type="predicted"/>
<gene>
    <name evidence="3" type="ORF">GCM10010832_07420</name>
</gene>
<sequence>MYLDEVIIFNYRSCKTVSLKLSEGNPNIYIGLNDSGKSTILQALDLLLNSKSKYNSLGEGSYKNDLSNTPDETDKLNHLLVEKDLPEFPDDATSTFIVGKFKYQEEEEGSEYVDMNLSTPLKWSLDSNEEGIFWLVRKLNGSLDKTYVLMNESNDSLELWNLAVRSIDKKIKELKITADDIENENGKGRFSNFEKIRAIYSKIDSGPRWAEYKFAKNDKDIFPDYSLFDWNTSLDEIIATAEAIMKDEIDDHLKPIKILAEDKAKLAEKAINRKFGELSETIREVAKDVEGINSKVYFNVKEKISDVMLTKTNSDGPIHLENQGEGLKRQIWFSLIKAKANTGEDSINKFIWAFDEPETHLYPRAQREFFDILNKVSTGNVQTLISTHSTIFIDKSNLDKINSVIQEEDGYSVLNGCSDVEAIYSSLNVKNSDFLFHDKFLIVEGDTEQYLIPKLYELYTGRTIIKDNIQLINVQGKDKWLINKTLLDKVMAGFKKTEEQLVYLFDNDMKFEIGAEAIKDNMFFVGIQDIEDSIENEVWSNILNDFYHGDFEFSYKEVEEWKTEIPNVKCNNNQKFYSILKRKIREKCQNLGLEYDTLVRLPSKGIDSSELLLNHINHVDKIPSKIKEAFDKLKV</sequence>
<dbReference type="InterPro" id="IPR027417">
    <property type="entry name" value="P-loop_NTPase"/>
</dbReference>
<dbReference type="InterPro" id="IPR041685">
    <property type="entry name" value="AAA_GajA/Old/RecF-like"/>
</dbReference>
<dbReference type="Pfam" id="PF13175">
    <property type="entry name" value="AAA_15"/>
    <property type="match status" value="1"/>
</dbReference>
<keyword evidence="4" id="KW-1185">Reference proteome</keyword>
<dbReference type="Pfam" id="PF20469">
    <property type="entry name" value="OLD-like_TOPRIM"/>
    <property type="match status" value="1"/>
</dbReference>
<reference evidence="4" key="1">
    <citation type="journal article" date="2019" name="Int. J. Syst. Evol. Microbiol.">
        <title>The Global Catalogue of Microorganisms (GCM) 10K type strain sequencing project: providing services to taxonomists for standard genome sequencing and annotation.</title>
        <authorList>
            <consortium name="The Broad Institute Genomics Platform"/>
            <consortium name="The Broad Institute Genome Sequencing Center for Infectious Disease"/>
            <person name="Wu L."/>
            <person name="Ma J."/>
        </authorList>
    </citation>
    <scope>NUCLEOTIDE SEQUENCE [LARGE SCALE GENOMIC DNA]</scope>
    <source>
        <strain evidence="4">CGMCC 1.12931</strain>
    </source>
</reference>